<evidence type="ECO:0000256" key="4">
    <source>
        <dbReference type="ARBA" id="ARBA00023002"/>
    </source>
</evidence>
<evidence type="ECO:0000256" key="5">
    <source>
        <dbReference type="ARBA" id="ARBA00023027"/>
    </source>
</evidence>
<evidence type="ECO:0000256" key="10">
    <source>
        <dbReference type="RuleBase" id="RU003369"/>
    </source>
</evidence>
<evidence type="ECO:0000256" key="6">
    <source>
        <dbReference type="ARBA" id="ARBA00048313"/>
    </source>
</evidence>
<dbReference type="CDD" id="cd01337">
    <property type="entry name" value="MDH_glyoxysomal_mitochondrial"/>
    <property type="match status" value="1"/>
</dbReference>
<gene>
    <name evidence="14" type="ORF">GPM918_LOCUS933</name>
    <name evidence="15" type="ORF">OVA965_LOCUS15320</name>
    <name evidence="16" type="ORF">SRO942_LOCUS933</name>
    <name evidence="17" type="ORF">TMI583_LOCUS15326</name>
</gene>
<protein>
    <recommendedName>
        <fullName evidence="11">Malate dehydrogenase</fullName>
        <ecNumber evidence="11">1.1.1.37</ecNumber>
    </recommendedName>
</protein>
<keyword evidence="4 10" id="KW-0560">Oxidoreductase</keyword>
<dbReference type="Proteomes" id="UP000682733">
    <property type="component" value="Unassembled WGS sequence"/>
</dbReference>
<dbReference type="InterPro" id="IPR001557">
    <property type="entry name" value="L-lactate/malate_DH"/>
</dbReference>
<feature type="binding site" evidence="9">
    <location>
        <position position="126"/>
    </location>
    <ligand>
        <name>NAD(+)</name>
        <dbReference type="ChEBI" id="CHEBI:57540"/>
    </ligand>
</feature>
<feature type="binding site" evidence="9">
    <location>
        <begin position="149"/>
        <end position="151"/>
    </location>
    <ligand>
        <name>NAD(+)</name>
        <dbReference type="ChEBI" id="CHEBI:57540"/>
    </ligand>
</feature>
<dbReference type="InterPro" id="IPR010097">
    <property type="entry name" value="Malate_DH_type1"/>
</dbReference>
<evidence type="ECO:0000256" key="11">
    <source>
        <dbReference type="RuleBase" id="RU003405"/>
    </source>
</evidence>
<dbReference type="SUPFAM" id="SSF51735">
    <property type="entry name" value="NAD(P)-binding Rossmann-fold domains"/>
    <property type="match status" value="1"/>
</dbReference>
<dbReference type="OrthoDB" id="755699at2759"/>
<reference evidence="14" key="1">
    <citation type="submission" date="2021-02" db="EMBL/GenBank/DDBJ databases">
        <authorList>
            <person name="Nowell W R."/>
        </authorList>
    </citation>
    <scope>NUCLEOTIDE SEQUENCE</scope>
</reference>
<dbReference type="NCBIfam" id="TIGR01772">
    <property type="entry name" value="MDH_euk_gproteo"/>
    <property type="match status" value="1"/>
</dbReference>
<feature type="active site" description="Proton acceptor" evidence="7">
    <location>
        <position position="209"/>
    </location>
</feature>
<dbReference type="Pfam" id="PF00056">
    <property type="entry name" value="Ldh_1_N"/>
    <property type="match status" value="1"/>
</dbReference>
<evidence type="ECO:0000313" key="17">
    <source>
        <dbReference type="EMBL" id="CAF3785830.1"/>
    </source>
</evidence>
<dbReference type="EMBL" id="CAJNOQ010000080">
    <property type="protein sequence ID" value="CAF0752763.1"/>
    <property type="molecule type" value="Genomic_DNA"/>
</dbReference>
<keyword evidence="18" id="KW-1185">Reference proteome</keyword>
<comment type="subunit">
    <text evidence="2">Homodimer.</text>
</comment>
<feature type="binding site" evidence="8">
    <location>
        <position position="185"/>
    </location>
    <ligand>
        <name>substrate</name>
    </ligand>
</feature>
<name>A0A813PC78_9BILA</name>
<dbReference type="Gene3D" id="3.90.110.10">
    <property type="entry name" value="Lactate dehydrogenase/glycoside hydrolase, family 4, C-terminal"/>
    <property type="match status" value="1"/>
</dbReference>
<evidence type="ECO:0000313" key="18">
    <source>
        <dbReference type="Proteomes" id="UP000663829"/>
    </source>
</evidence>
<feature type="binding site" evidence="8">
    <location>
        <position position="119"/>
    </location>
    <ligand>
        <name>substrate</name>
    </ligand>
</feature>
<dbReference type="Gene3D" id="3.40.50.720">
    <property type="entry name" value="NAD(P)-binding Rossmann-like Domain"/>
    <property type="match status" value="1"/>
</dbReference>
<dbReference type="FunFam" id="3.90.110.10:FF:000001">
    <property type="entry name" value="Malate dehydrogenase"/>
    <property type="match status" value="1"/>
</dbReference>
<accession>A0A813PC78</accession>
<feature type="binding site" evidence="8">
    <location>
        <position position="113"/>
    </location>
    <ligand>
        <name>substrate</name>
    </ligand>
</feature>
<evidence type="ECO:0000313" key="15">
    <source>
        <dbReference type="EMBL" id="CAF1016736.1"/>
    </source>
</evidence>
<dbReference type="Pfam" id="PF02866">
    <property type="entry name" value="Ldh_1_C"/>
    <property type="match status" value="1"/>
</dbReference>
<feature type="binding site" evidence="9">
    <location>
        <position position="260"/>
    </location>
    <ligand>
        <name>NAD(+)</name>
        <dbReference type="ChEBI" id="CHEBI:57540"/>
    </ligand>
</feature>
<dbReference type="InterPro" id="IPR022383">
    <property type="entry name" value="Lactate/malate_DH_C"/>
</dbReference>
<dbReference type="InterPro" id="IPR001236">
    <property type="entry name" value="Lactate/malate_DH_N"/>
</dbReference>
<comment type="catalytic activity">
    <reaction evidence="6 11">
        <text>(S)-malate + NAD(+) = oxaloacetate + NADH + H(+)</text>
        <dbReference type="Rhea" id="RHEA:21432"/>
        <dbReference type="ChEBI" id="CHEBI:15378"/>
        <dbReference type="ChEBI" id="CHEBI:15589"/>
        <dbReference type="ChEBI" id="CHEBI:16452"/>
        <dbReference type="ChEBI" id="CHEBI:57540"/>
        <dbReference type="ChEBI" id="CHEBI:57945"/>
        <dbReference type="EC" id="1.1.1.37"/>
    </reaction>
</comment>
<dbReference type="InterPro" id="IPR001252">
    <property type="entry name" value="Malate_DH_AS"/>
</dbReference>
<evidence type="ECO:0000259" key="12">
    <source>
        <dbReference type="Pfam" id="PF00056"/>
    </source>
</evidence>
<dbReference type="InterPro" id="IPR015955">
    <property type="entry name" value="Lactate_DH/Glyco_Ohase_4_C"/>
</dbReference>
<organism evidence="14 18">
    <name type="scientific">Didymodactylos carnosus</name>
    <dbReference type="NCBI Taxonomy" id="1234261"/>
    <lineage>
        <taxon>Eukaryota</taxon>
        <taxon>Metazoa</taxon>
        <taxon>Spiralia</taxon>
        <taxon>Gnathifera</taxon>
        <taxon>Rotifera</taxon>
        <taxon>Eurotatoria</taxon>
        <taxon>Bdelloidea</taxon>
        <taxon>Philodinida</taxon>
        <taxon>Philodinidae</taxon>
        <taxon>Didymodactylos</taxon>
    </lineage>
</organism>
<feature type="binding site" evidence="9">
    <location>
        <position position="66"/>
    </location>
    <ligand>
        <name>NAD(+)</name>
        <dbReference type="ChEBI" id="CHEBI:57540"/>
    </ligand>
</feature>
<dbReference type="SUPFAM" id="SSF56327">
    <property type="entry name" value="LDH C-terminal domain-like"/>
    <property type="match status" value="1"/>
</dbReference>
<feature type="binding site" evidence="8">
    <location>
        <position position="151"/>
    </location>
    <ligand>
        <name>substrate</name>
    </ligand>
</feature>
<evidence type="ECO:0000313" key="16">
    <source>
        <dbReference type="EMBL" id="CAF3532648.1"/>
    </source>
</evidence>
<dbReference type="Proteomes" id="UP000663829">
    <property type="component" value="Unassembled WGS sequence"/>
</dbReference>
<dbReference type="InterPro" id="IPR036291">
    <property type="entry name" value="NAD(P)-bd_dom_sf"/>
</dbReference>
<evidence type="ECO:0000313" key="14">
    <source>
        <dbReference type="EMBL" id="CAF0752763.1"/>
    </source>
</evidence>
<dbReference type="EC" id="1.1.1.37" evidence="11"/>
<dbReference type="PIRSF" id="PIRSF000102">
    <property type="entry name" value="Lac_mal_DH"/>
    <property type="match status" value="1"/>
</dbReference>
<comment type="similarity">
    <text evidence="1">Belongs to the LDH/MDH superfamily. MDH type 1 family.</text>
</comment>
<comment type="caution">
    <text evidence="14">The sequence shown here is derived from an EMBL/GenBank/DDBJ whole genome shotgun (WGS) entry which is preliminary data.</text>
</comment>
<dbReference type="EMBL" id="CAJOBA010006872">
    <property type="protein sequence ID" value="CAF3785830.1"/>
    <property type="molecule type" value="Genomic_DNA"/>
</dbReference>
<proteinExistence type="inferred from homology"/>
<dbReference type="AlphaFoldDB" id="A0A813PC78"/>
<dbReference type="GO" id="GO:0006108">
    <property type="term" value="P:malate metabolic process"/>
    <property type="evidence" value="ECO:0007669"/>
    <property type="project" value="InterPro"/>
</dbReference>
<keyword evidence="5 9" id="KW-0520">NAD</keyword>
<feature type="binding site" evidence="9">
    <location>
        <begin position="40"/>
        <end position="46"/>
    </location>
    <ligand>
        <name>NAD(+)</name>
        <dbReference type="ChEBI" id="CHEBI:57540"/>
    </ligand>
</feature>
<dbReference type="PANTHER" id="PTHR11540:SF16">
    <property type="entry name" value="MALATE DEHYDROGENASE, MITOCHONDRIAL"/>
    <property type="match status" value="1"/>
</dbReference>
<feature type="domain" description="Lactate/malate dehydrogenase C-terminal" evidence="13">
    <location>
        <begin position="179"/>
        <end position="342"/>
    </location>
</feature>
<dbReference type="Proteomes" id="UP000677228">
    <property type="component" value="Unassembled WGS sequence"/>
</dbReference>
<dbReference type="GO" id="GO:0006099">
    <property type="term" value="P:tricarboxylic acid cycle"/>
    <property type="evidence" value="ECO:0007669"/>
    <property type="project" value="UniProtKB-KW"/>
</dbReference>
<evidence type="ECO:0000256" key="2">
    <source>
        <dbReference type="ARBA" id="ARBA00011738"/>
    </source>
</evidence>
<dbReference type="PANTHER" id="PTHR11540">
    <property type="entry name" value="MALATE AND LACTATE DEHYDROGENASE"/>
    <property type="match status" value="1"/>
</dbReference>
<dbReference type="GO" id="GO:0030060">
    <property type="term" value="F:L-malate dehydrogenase (NAD+) activity"/>
    <property type="evidence" value="ECO:0007669"/>
    <property type="project" value="UniProtKB-EC"/>
</dbReference>
<evidence type="ECO:0000259" key="13">
    <source>
        <dbReference type="Pfam" id="PF02866"/>
    </source>
</evidence>
<evidence type="ECO:0000256" key="7">
    <source>
        <dbReference type="PIRSR" id="PIRSR000102-1"/>
    </source>
</evidence>
<keyword evidence="3 11" id="KW-0816">Tricarboxylic acid cycle</keyword>
<sequence>MNKATSLLGNVVCTVGPKLVRYASSTREAGSFSRKVAVLGASGGIGQPLSLLLKLSPLISDLSLYDIQHTKGVGADLSHIETRAKVKAYVGQEQLGDALKGMELVIIPAGVPRKPGMTRDDLFNTNATIVADLISSCAKNCPRALIAIIANPVNSTVPIACEIMKHHGVFDEKKVVGVTTLDVVRSATFVAEAKGLDPTRVFVPVIGGHAGNSIIPLLSQVSPPVSFSKQELESLTKRIQNAGTEVVEAKAGTGSATLSMAHAGARFAFSVLEALSGKEGVVECGYISSQETEFRYFATPLLFGRNGVERSHGIGKLSEYETKLIGDAKSELTSNIKKGEEFAKAYLQKQSK</sequence>
<evidence type="ECO:0000256" key="1">
    <source>
        <dbReference type="ARBA" id="ARBA00008824"/>
    </source>
</evidence>
<feature type="domain" description="Lactate/malate dehydrogenase N-terminal" evidence="12">
    <location>
        <begin position="35"/>
        <end position="177"/>
    </location>
</feature>
<evidence type="ECO:0000256" key="8">
    <source>
        <dbReference type="PIRSR" id="PIRSR000102-2"/>
    </source>
</evidence>
<dbReference type="EMBL" id="CAJNOK010006863">
    <property type="protein sequence ID" value="CAF1016736.1"/>
    <property type="molecule type" value="Genomic_DNA"/>
</dbReference>
<dbReference type="FunFam" id="3.40.50.720:FF:000013">
    <property type="entry name" value="Malate dehydrogenase"/>
    <property type="match status" value="1"/>
</dbReference>
<dbReference type="Proteomes" id="UP000681722">
    <property type="component" value="Unassembled WGS sequence"/>
</dbReference>
<dbReference type="PROSITE" id="PS00068">
    <property type="entry name" value="MDH"/>
    <property type="match status" value="1"/>
</dbReference>
<evidence type="ECO:0000256" key="3">
    <source>
        <dbReference type="ARBA" id="ARBA00022532"/>
    </source>
</evidence>
<dbReference type="EMBL" id="CAJOBC010000080">
    <property type="protein sequence ID" value="CAF3532648.1"/>
    <property type="molecule type" value="Genomic_DNA"/>
</dbReference>
<evidence type="ECO:0000256" key="9">
    <source>
        <dbReference type="PIRSR" id="PIRSR000102-3"/>
    </source>
</evidence>
<dbReference type="GO" id="GO:0005739">
    <property type="term" value="C:mitochondrion"/>
    <property type="evidence" value="ECO:0007669"/>
    <property type="project" value="TreeGrafter"/>
</dbReference>